<dbReference type="RefSeq" id="WP_126040820.1">
    <property type="nucleotide sequence ID" value="NZ_CP034438.1"/>
</dbReference>
<evidence type="ECO:0000313" key="3">
    <source>
        <dbReference type="EMBL" id="AZN30249.1"/>
    </source>
</evidence>
<dbReference type="EMBL" id="CP034438">
    <property type="protein sequence ID" value="AZN30249.1"/>
    <property type="molecule type" value="Genomic_DNA"/>
</dbReference>
<evidence type="ECO:0000313" key="4">
    <source>
        <dbReference type="Proteomes" id="UP000270021"/>
    </source>
</evidence>
<proteinExistence type="predicted"/>
<accession>A0A3S8Z9N9</accession>
<keyword evidence="2" id="KW-0732">Signal</keyword>
<dbReference type="AlphaFoldDB" id="A0A3S8Z9N9"/>
<feature type="chain" id="PRO_5039124290" description="LppX_LprAFG lipoprotein" evidence="2">
    <location>
        <begin position="21"/>
        <end position="241"/>
    </location>
</feature>
<reference evidence="3 4" key="1">
    <citation type="submission" date="2018-12" db="EMBL/GenBank/DDBJ databases">
        <title>Complete genome sequence of Flaviflexus salsibiostraticola KCTC 33148.</title>
        <authorList>
            <person name="Bae J.-W."/>
        </authorList>
    </citation>
    <scope>NUCLEOTIDE SEQUENCE [LARGE SCALE GENOMIC DNA]</scope>
    <source>
        <strain evidence="3 4">KCTC 33148</strain>
    </source>
</reference>
<evidence type="ECO:0000256" key="2">
    <source>
        <dbReference type="SAM" id="SignalP"/>
    </source>
</evidence>
<gene>
    <name evidence="3" type="ORF">EJO69_07975</name>
</gene>
<name>A0A3S8Z9N9_9ACTO</name>
<feature type="region of interest" description="Disordered" evidence="1">
    <location>
        <begin position="21"/>
        <end position="42"/>
    </location>
</feature>
<dbReference type="Proteomes" id="UP000270021">
    <property type="component" value="Chromosome"/>
</dbReference>
<feature type="compositionally biased region" description="Low complexity" evidence="1">
    <location>
        <begin position="31"/>
        <end position="41"/>
    </location>
</feature>
<protein>
    <recommendedName>
        <fullName evidence="5">LppX_LprAFG lipoprotein</fullName>
    </recommendedName>
</protein>
<evidence type="ECO:0008006" key="5">
    <source>
        <dbReference type="Google" id="ProtNLM"/>
    </source>
</evidence>
<organism evidence="3 4">
    <name type="scientific">Flaviflexus salsibiostraticola</name>
    <dbReference type="NCBI Taxonomy" id="1282737"/>
    <lineage>
        <taxon>Bacteria</taxon>
        <taxon>Bacillati</taxon>
        <taxon>Actinomycetota</taxon>
        <taxon>Actinomycetes</taxon>
        <taxon>Actinomycetales</taxon>
        <taxon>Actinomycetaceae</taxon>
        <taxon>Flaviflexus</taxon>
    </lineage>
</organism>
<dbReference type="PROSITE" id="PS51257">
    <property type="entry name" value="PROKAR_LIPOPROTEIN"/>
    <property type="match status" value="1"/>
</dbReference>
<dbReference type="SUPFAM" id="SSF89392">
    <property type="entry name" value="Prokaryotic lipoproteins and lipoprotein localization factors"/>
    <property type="match status" value="1"/>
</dbReference>
<sequence>MLRRTSALIVTALVTLGACSSDEEAPETPGASATTDAAETSEAVDYECTDPLAGEPTEVDAYDLIVCTTLALAGTEGYATTSVVEGVGETLLRVNSEPFTVEVDYADGTSIIANASDAWVDAGDGSWQKADINSSDYLTAQATQIYDTYLLTHDPAYTAADIPEGTSYTVEGTEEIDGVEYTILGAQFEDESSTSTLRMWVSDDYRQQKMTMTMESPDTEPLSVTTEYVEWDAPQQIEIPE</sequence>
<dbReference type="InterPro" id="IPR029046">
    <property type="entry name" value="LolA/LolB/LppX"/>
</dbReference>
<dbReference type="OrthoDB" id="3267163at2"/>
<dbReference type="KEGG" id="fsl:EJO69_07975"/>
<evidence type="ECO:0000256" key="1">
    <source>
        <dbReference type="SAM" id="MobiDB-lite"/>
    </source>
</evidence>
<keyword evidence="4" id="KW-1185">Reference proteome</keyword>
<feature type="signal peptide" evidence="2">
    <location>
        <begin position="1"/>
        <end position="20"/>
    </location>
</feature>